<protein>
    <recommendedName>
        <fullName evidence="6">L-rhamnose isomerase</fullName>
        <ecNumber evidence="6">5.3.1.14</ecNumber>
    </recommendedName>
</protein>
<keyword evidence="1 6" id="KW-0963">Cytoplasm</keyword>
<dbReference type="GO" id="GO:0008740">
    <property type="term" value="F:L-rhamnose isomerase activity"/>
    <property type="evidence" value="ECO:0007669"/>
    <property type="project" value="UniProtKB-UniRule"/>
</dbReference>
<dbReference type="AlphaFoldDB" id="F4GKH6"/>
<dbReference type="InterPro" id="IPR009308">
    <property type="entry name" value="Rhamnose_isomerase"/>
</dbReference>
<dbReference type="STRING" id="760011.Spico_1661"/>
<feature type="binding site" evidence="6">
    <location>
        <position position="295"/>
    </location>
    <ligand>
        <name>Mn(2+)</name>
        <dbReference type="ChEBI" id="CHEBI:29035"/>
    </ligand>
</feature>
<dbReference type="GO" id="GO:0030145">
    <property type="term" value="F:manganese ion binding"/>
    <property type="evidence" value="ECO:0007669"/>
    <property type="project" value="UniProtKB-UniRule"/>
</dbReference>
<dbReference type="PANTHER" id="PTHR30268">
    <property type="entry name" value="L-RHAMNOSE ISOMERASE"/>
    <property type="match status" value="1"/>
</dbReference>
<dbReference type="EC" id="5.3.1.14" evidence="6"/>
<proteinExistence type="inferred from homology"/>
<keyword evidence="2 6" id="KW-0479">Metal-binding</keyword>
<dbReference type="InterPro" id="IPR050337">
    <property type="entry name" value="L-rhamnose_isomerase"/>
</dbReference>
<feature type="binding site" evidence="6">
    <location>
        <position position="261"/>
    </location>
    <ligand>
        <name>Mn(2+)</name>
        <dbReference type="ChEBI" id="CHEBI:29035"/>
    </ligand>
</feature>
<dbReference type="RefSeq" id="WP_013740252.1">
    <property type="nucleotide sequence ID" value="NC_015436.1"/>
</dbReference>
<evidence type="ECO:0000313" key="8">
    <source>
        <dbReference type="Proteomes" id="UP000007939"/>
    </source>
</evidence>
<dbReference type="Proteomes" id="UP000007939">
    <property type="component" value="Chromosome"/>
</dbReference>
<keyword evidence="5 6" id="KW-0684">Rhamnose metabolism</keyword>
<evidence type="ECO:0000256" key="4">
    <source>
        <dbReference type="ARBA" id="ARBA00023235"/>
    </source>
</evidence>
<keyword evidence="3 6" id="KW-0464">Manganese</keyword>
<reference evidence="8" key="1">
    <citation type="submission" date="2011-04" db="EMBL/GenBank/DDBJ databases">
        <title>The complete genome of Spirochaeta coccoides DSM 17374.</title>
        <authorList>
            <person name="Lucas S."/>
            <person name="Copeland A."/>
            <person name="Lapidus A."/>
            <person name="Bruce D."/>
            <person name="Goodwin L."/>
            <person name="Pitluck S."/>
            <person name="Peters L."/>
            <person name="Kyrpides N."/>
            <person name="Mavromatis K."/>
            <person name="Pagani I."/>
            <person name="Ivanova N."/>
            <person name="Ovchinnikova G."/>
            <person name="Lu M."/>
            <person name="Detter J.C."/>
            <person name="Tapia R."/>
            <person name="Han C."/>
            <person name="Land M."/>
            <person name="Hauser L."/>
            <person name="Markowitz V."/>
            <person name="Cheng J.-F."/>
            <person name="Hugenholtz P."/>
            <person name="Woyke T."/>
            <person name="Wu D."/>
            <person name="Spring S."/>
            <person name="Schroeder M."/>
            <person name="Brambilla E."/>
            <person name="Klenk H.-P."/>
            <person name="Eisen J.A."/>
        </authorList>
    </citation>
    <scope>NUCLEOTIDE SEQUENCE [LARGE SCALE GENOMIC DNA]</scope>
    <source>
        <strain evidence="8">ATCC BAA-1237 / DSM 17374 / SPN1</strain>
    </source>
</reference>
<accession>F4GKH6</accession>
<dbReference type="PANTHER" id="PTHR30268:SF0">
    <property type="entry name" value="L-RHAMNOSE ISOMERASE"/>
    <property type="match status" value="1"/>
</dbReference>
<keyword evidence="8" id="KW-1185">Reference proteome</keyword>
<evidence type="ECO:0000256" key="3">
    <source>
        <dbReference type="ARBA" id="ARBA00023211"/>
    </source>
</evidence>
<comment type="cofactor">
    <cofactor evidence="6">
        <name>Mn(2+)</name>
        <dbReference type="ChEBI" id="CHEBI:29035"/>
    </cofactor>
    <text evidence="6">Binds 1 Mn(2+) ion per subunit.</text>
</comment>
<dbReference type="NCBIfam" id="NF002203">
    <property type="entry name" value="PRK01076.1"/>
    <property type="match status" value="1"/>
</dbReference>
<comment type="subcellular location">
    <subcellularLocation>
        <location evidence="6">Cytoplasm</location>
    </subcellularLocation>
</comment>
<dbReference type="UniPathway" id="UPA00541">
    <property type="reaction ID" value="UER00601"/>
</dbReference>
<evidence type="ECO:0000256" key="2">
    <source>
        <dbReference type="ARBA" id="ARBA00022723"/>
    </source>
</evidence>
<evidence type="ECO:0000256" key="1">
    <source>
        <dbReference type="ARBA" id="ARBA00022490"/>
    </source>
</evidence>
<sequence>MSKDCFKGAVEAYASVGVDVNAALDKLATIPISLHCWQGDDVGGFEEAGAVLSGGGIQTTGNYPGKARSIAELRSDMDKVMELVPGAKRVSLHASYGEFGDKKVDRDAIEPRHFQGWVDWARERKIGLDFNGTYFSHPLAAAGYTLASKDPAIRAFWLEHGKRSRQISNWIGEQLGSTCVLDTWIPDGAKDTIVDKYGHRRILEQTLDDMFAVEYPAENMADALETKLFGIGSESFVVGSHEFYMGYALKNKKMLCIDMGHFHSDEDVSDKVSSLLLYFDKMLFHVSRPVRWDSDHVPLFNDKVKALMEEIVRMGRLDDVYIALDFFDASINRIGAWVTGARSTRKALLWALLEPRAALLSYEDKGDYYGRLALLEARNVLPFGAVWDEFCSRQGVPGDLAVISSVHAYEDTVLRGRM</sequence>
<comment type="catalytic activity">
    <reaction evidence="6">
        <text>L-rhamnopyranose = L-rhamnulose</text>
        <dbReference type="Rhea" id="RHEA:23160"/>
        <dbReference type="ChEBI" id="CHEBI:17897"/>
        <dbReference type="ChEBI" id="CHEBI:62346"/>
        <dbReference type="EC" id="5.3.1.14"/>
    </reaction>
</comment>
<name>F4GKH6_PARC1</name>
<dbReference type="GO" id="GO:0019301">
    <property type="term" value="P:rhamnose catabolic process"/>
    <property type="evidence" value="ECO:0007669"/>
    <property type="project" value="UniProtKB-UniRule"/>
</dbReference>
<keyword evidence="4 6" id="KW-0413">Isomerase</keyword>
<comment type="function">
    <text evidence="6">Catalyzes the interconversion of L-rhamnose and L-rhamnulose.</text>
</comment>
<dbReference type="OrthoDB" id="9766697at2"/>
<dbReference type="KEGG" id="scc:Spico_1661"/>
<gene>
    <name evidence="6" type="primary">rhaA</name>
    <name evidence="7" type="ordered locus">Spico_1661</name>
</gene>
<dbReference type="HOGENOM" id="CLU_052790_0_0_12"/>
<dbReference type="HAMAP" id="MF_00541">
    <property type="entry name" value="RhaA"/>
    <property type="match status" value="1"/>
</dbReference>
<feature type="binding site" evidence="6">
    <location>
        <position position="293"/>
    </location>
    <ligand>
        <name>Mn(2+)</name>
        <dbReference type="ChEBI" id="CHEBI:29035"/>
    </ligand>
</feature>
<evidence type="ECO:0000256" key="6">
    <source>
        <dbReference type="HAMAP-Rule" id="MF_00541"/>
    </source>
</evidence>
<dbReference type="Pfam" id="PF06134">
    <property type="entry name" value="RhaA"/>
    <property type="match status" value="1"/>
</dbReference>
<organism evidence="7 8">
    <name type="scientific">Parasphaerochaeta coccoides (strain ATCC BAA-1237 / DSM 17374 / SPN1)</name>
    <name type="common">Sphaerochaeta coccoides</name>
    <dbReference type="NCBI Taxonomy" id="760011"/>
    <lineage>
        <taxon>Bacteria</taxon>
        <taxon>Pseudomonadati</taxon>
        <taxon>Spirochaetota</taxon>
        <taxon>Spirochaetia</taxon>
        <taxon>Spirochaetales</taxon>
        <taxon>Sphaerochaetaceae</taxon>
        <taxon>Parasphaerochaeta</taxon>
    </lineage>
</organism>
<dbReference type="GO" id="GO:0005737">
    <property type="term" value="C:cytoplasm"/>
    <property type="evidence" value="ECO:0007669"/>
    <property type="project" value="UniProtKB-SubCell"/>
</dbReference>
<evidence type="ECO:0000256" key="5">
    <source>
        <dbReference type="ARBA" id="ARBA00023308"/>
    </source>
</evidence>
<comment type="pathway">
    <text evidence="6">Carbohydrate degradation; L-rhamnose degradation; glycerone phosphate from L-rhamnose: step 1/3.</text>
</comment>
<dbReference type="eggNOG" id="COG4806">
    <property type="taxonomic scope" value="Bacteria"/>
</dbReference>
<dbReference type="GO" id="GO:0019324">
    <property type="term" value="P:L-lyxose metabolic process"/>
    <property type="evidence" value="ECO:0007669"/>
    <property type="project" value="TreeGrafter"/>
</dbReference>
<reference evidence="7 8" key="2">
    <citation type="journal article" date="2012" name="Stand. Genomic Sci.">
        <title>Complete genome sequence of the termite hindgut bacterium Spirochaeta coccoides type strain (SPN1(T)), reclassification in the genus Sphaerochaeta as Sphaerochaeta coccoides comb. nov. and emendations of the family Spirochaetaceae and the genus Sphaerochaeta.</title>
        <authorList>
            <person name="Abt B."/>
            <person name="Han C."/>
            <person name="Scheuner C."/>
            <person name="Lu M."/>
            <person name="Lapidus A."/>
            <person name="Nolan M."/>
            <person name="Lucas S."/>
            <person name="Hammon N."/>
            <person name="Deshpande S."/>
            <person name="Cheng J.F."/>
            <person name="Tapia R."/>
            <person name="Goodwin L.A."/>
            <person name="Pitluck S."/>
            <person name="Liolios K."/>
            <person name="Pagani I."/>
            <person name="Ivanova N."/>
            <person name="Mavromatis K."/>
            <person name="Mikhailova N."/>
            <person name="Huntemann M."/>
            <person name="Pati A."/>
            <person name="Chen A."/>
            <person name="Palaniappan K."/>
            <person name="Land M."/>
            <person name="Hauser L."/>
            <person name="Brambilla E.M."/>
            <person name="Rohde M."/>
            <person name="Spring S."/>
            <person name="Gronow S."/>
            <person name="Goker M."/>
            <person name="Woyke T."/>
            <person name="Bristow J."/>
            <person name="Eisen J.A."/>
            <person name="Markowitz V."/>
            <person name="Hugenholtz P."/>
            <person name="Kyrpides N.C."/>
            <person name="Klenk H.P."/>
            <person name="Detter J.C."/>
        </authorList>
    </citation>
    <scope>NUCLEOTIDE SEQUENCE [LARGE SCALE GENOMIC DNA]</scope>
    <source>
        <strain evidence="8">ATCC BAA-1237 / DSM 17374 / SPN1</strain>
    </source>
</reference>
<comment type="similarity">
    <text evidence="6">Belongs to the rhamnose isomerase family.</text>
</comment>
<evidence type="ECO:0000313" key="7">
    <source>
        <dbReference type="EMBL" id="AEC02859.1"/>
    </source>
</evidence>
<dbReference type="EMBL" id="CP002659">
    <property type="protein sequence ID" value="AEC02859.1"/>
    <property type="molecule type" value="Genomic_DNA"/>
</dbReference>
<dbReference type="SUPFAM" id="SSF51658">
    <property type="entry name" value="Xylose isomerase-like"/>
    <property type="match status" value="1"/>
</dbReference>
<dbReference type="Gene3D" id="3.20.20.150">
    <property type="entry name" value="Divalent-metal-dependent TIM barrel enzymes"/>
    <property type="match status" value="1"/>
</dbReference>
<dbReference type="InterPro" id="IPR036237">
    <property type="entry name" value="Xyl_isomerase-like_sf"/>
</dbReference>